<evidence type="ECO:0000256" key="1">
    <source>
        <dbReference type="SAM" id="Coils"/>
    </source>
</evidence>
<keyword evidence="2" id="KW-0472">Membrane</keyword>
<dbReference type="Gene3D" id="1.25.40.10">
    <property type="entry name" value="Tetratricopeptide repeat domain"/>
    <property type="match status" value="1"/>
</dbReference>
<dbReference type="Proteomes" id="UP000198512">
    <property type="component" value="Unassembled WGS sequence"/>
</dbReference>
<dbReference type="Gene3D" id="1.20.58.2200">
    <property type="match status" value="1"/>
</dbReference>
<keyword evidence="2" id="KW-0812">Transmembrane</keyword>
<dbReference type="InterPro" id="IPR011990">
    <property type="entry name" value="TPR-like_helical_dom_sf"/>
</dbReference>
<feature type="coiled-coil region" evidence="1">
    <location>
        <begin position="282"/>
        <end position="323"/>
    </location>
</feature>
<dbReference type="NCBIfam" id="TIGR03505">
    <property type="entry name" value="FimV_core"/>
    <property type="match status" value="1"/>
</dbReference>
<evidence type="ECO:0000313" key="4">
    <source>
        <dbReference type="EMBL" id="SEQ33630.1"/>
    </source>
</evidence>
<dbReference type="InterPro" id="IPR020012">
    <property type="entry name" value="LysM_FimV"/>
</dbReference>
<dbReference type="InterPro" id="IPR036779">
    <property type="entry name" value="LysM_dom_sf"/>
</dbReference>
<dbReference type="CDD" id="cd00118">
    <property type="entry name" value="LysM"/>
    <property type="match status" value="1"/>
</dbReference>
<reference evidence="4 5" key="1">
    <citation type="submission" date="2016-10" db="EMBL/GenBank/DDBJ databases">
        <authorList>
            <person name="Varghese N."/>
            <person name="Submissions S."/>
        </authorList>
    </citation>
    <scope>NUCLEOTIDE SEQUENCE [LARGE SCALE GENOMIC DNA]</scope>
    <source>
        <strain evidence="4 5">CIP 109853</strain>
    </source>
</reference>
<dbReference type="Pfam" id="PF25800">
    <property type="entry name" value="FimV_N"/>
    <property type="match status" value="1"/>
</dbReference>
<dbReference type="NCBIfam" id="TIGR03504">
    <property type="entry name" value="FimV_Cterm"/>
    <property type="match status" value="1"/>
</dbReference>
<evidence type="ECO:0000259" key="3">
    <source>
        <dbReference type="Pfam" id="PF25800"/>
    </source>
</evidence>
<dbReference type="InterPro" id="IPR038440">
    <property type="entry name" value="FimV_C_sf"/>
</dbReference>
<name>A0ABY1B9W5_9PSED</name>
<organism evidence="4 5">
    <name type="scientific">Pseudomonas cuatrocienegasensis</name>
    <dbReference type="NCBI Taxonomy" id="543360"/>
    <lineage>
        <taxon>Bacteria</taxon>
        <taxon>Pseudomonadati</taxon>
        <taxon>Pseudomonadota</taxon>
        <taxon>Gammaproteobacteria</taxon>
        <taxon>Pseudomonadales</taxon>
        <taxon>Pseudomonadaceae</taxon>
        <taxon>Pseudomonas</taxon>
    </lineage>
</organism>
<comment type="caution">
    <text evidence="4">The sequence shown here is derived from an EMBL/GenBank/DDBJ whole genome shotgun (WGS) entry which is preliminary data.</text>
</comment>
<evidence type="ECO:0000256" key="2">
    <source>
        <dbReference type="SAM" id="Phobius"/>
    </source>
</evidence>
<proteinExistence type="predicted"/>
<feature type="transmembrane region" description="Helical" evidence="2">
    <location>
        <begin position="355"/>
        <end position="374"/>
    </location>
</feature>
<dbReference type="EMBL" id="FOFP01000005">
    <property type="protein sequence ID" value="SEQ33630.1"/>
    <property type="molecule type" value="Genomic_DNA"/>
</dbReference>
<dbReference type="InterPro" id="IPR020011">
    <property type="entry name" value="FimV_C"/>
</dbReference>
<keyword evidence="5" id="KW-1185">Reference proteome</keyword>
<protein>
    <submittedName>
        <fullName evidence="4">Pilus assembly protein FimV</fullName>
    </submittedName>
</protein>
<keyword evidence="2" id="KW-1133">Transmembrane helix</keyword>
<dbReference type="Pfam" id="PF14559">
    <property type="entry name" value="TPR_19"/>
    <property type="match status" value="1"/>
</dbReference>
<dbReference type="InterPro" id="IPR057840">
    <property type="entry name" value="FimV_N"/>
</dbReference>
<dbReference type="InterPro" id="IPR018392">
    <property type="entry name" value="LysM"/>
</dbReference>
<gene>
    <name evidence="4" type="ORF">SAMN05216600_10579</name>
</gene>
<dbReference type="Gene3D" id="3.10.350.10">
    <property type="entry name" value="LysM domain"/>
    <property type="match status" value="1"/>
</dbReference>
<feature type="domain" description="FimV N-terminal" evidence="3">
    <location>
        <begin position="25"/>
        <end position="131"/>
    </location>
</feature>
<dbReference type="RefSeq" id="WP_170829044.1">
    <property type="nucleotide sequence ID" value="NZ_FOFP01000005.1"/>
</dbReference>
<keyword evidence="1" id="KW-0175">Coiled coil</keyword>
<accession>A0ABY1B9W5</accession>
<evidence type="ECO:0000313" key="5">
    <source>
        <dbReference type="Proteomes" id="UP000198512"/>
    </source>
</evidence>
<sequence>MTRVRHLLLGLASGSAFYSGLVPALGLGEISLNSALNQPLDAEIELLEVGDLSAADLVVRLAPADVFARSGVDRLYFLNDLRFTPLLRGGSSVIRVVSNQPVREPYLNFIVEVARPNGQLLREYTVLLDPPGASAYQSSAALPAAASQTNTTRAPAPVQAYAAPAQLPAAQQGQRYQVLSGDSLWKIAAKLRAAGSGMEQEALMRALYALNPQAFADGDINRMRAGAELLLPDAATAPAAAPVSNAAVAESAVAVTDSAPEQPLDPQVESLVQAQRRVEEDLASQSAESLQLQQSLAELQTQLQVLQAQMAEKDALLSDLQTRLNEAPAATPAVQTPAVATPEVSATAPAAGGNAWWLGLGGLLVLLGALLAVWRNKRQRVTVVASQPAAPVDALSQPEPVLPVAAAVSPAVAPHVAAAAPRETVPADALEGANIYIAYGRFGEAAGVLRQALDAQPGRSDIRFRLLEVLAQMGNTAAFAQEEATLREAGFTPARIDQLKARHPELGNAAQADELADVVLELDEPMLASSAPGASDEDFQLNLDDLSLDADWDLVSPFSPTAKKPAPAAPLESNLSDLPEVFELNDPHHAQSPFAASMLVEESDEHWQAADFDALLNDVTTSPRDALLTDLDALAGDRDDLAKLNQALAYIEQGSLESACDILNDVINNGDDEHKQEARELLARIA</sequence>